<accession>A0A4C1WP09</accession>
<proteinExistence type="predicted"/>
<name>A0A4C1WP09_EUMVA</name>
<evidence type="ECO:0000313" key="2">
    <source>
        <dbReference type="Proteomes" id="UP000299102"/>
    </source>
</evidence>
<gene>
    <name evidence="1" type="ORF">EVAR_83113_1</name>
</gene>
<evidence type="ECO:0000313" key="1">
    <source>
        <dbReference type="EMBL" id="GBP52252.1"/>
    </source>
</evidence>
<reference evidence="1 2" key="1">
    <citation type="journal article" date="2019" name="Commun. Biol.">
        <title>The bagworm genome reveals a unique fibroin gene that provides high tensile strength.</title>
        <authorList>
            <person name="Kono N."/>
            <person name="Nakamura H."/>
            <person name="Ohtoshi R."/>
            <person name="Tomita M."/>
            <person name="Numata K."/>
            <person name="Arakawa K."/>
        </authorList>
    </citation>
    <scope>NUCLEOTIDE SEQUENCE [LARGE SCALE GENOMIC DNA]</scope>
</reference>
<dbReference type="Proteomes" id="UP000299102">
    <property type="component" value="Unassembled WGS sequence"/>
</dbReference>
<dbReference type="AlphaFoldDB" id="A0A4C1WP09"/>
<organism evidence="1 2">
    <name type="scientific">Eumeta variegata</name>
    <name type="common">Bagworm moth</name>
    <name type="synonym">Eumeta japonica</name>
    <dbReference type="NCBI Taxonomy" id="151549"/>
    <lineage>
        <taxon>Eukaryota</taxon>
        <taxon>Metazoa</taxon>
        <taxon>Ecdysozoa</taxon>
        <taxon>Arthropoda</taxon>
        <taxon>Hexapoda</taxon>
        <taxon>Insecta</taxon>
        <taxon>Pterygota</taxon>
        <taxon>Neoptera</taxon>
        <taxon>Endopterygota</taxon>
        <taxon>Lepidoptera</taxon>
        <taxon>Glossata</taxon>
        <taxon>Ditrysia</taxon>
        <taxon>Tineoidea</taxon>
        <taxon>Psychidae</taxon>
        <taxon>Oiketicinae</taxon>
        <taxon>Eumeta</taxon>
    </lineage>
</organism>
<comment type="caution">
    <text evidence="1">The sequence shown here is derived from an EMBL/GenBank/DDBJ whole genome shotgun (WGS) entry which is preliminary data.</text>
</comment>
<dbReference type="OrthoDB" id="69646at2759"/>
<keyword evidence="2" id="KW-1185">Reference proteome</keyword>
<sequence>MCEHNPQNKSNYTVRSLRCSPRRKKIIAYLFRSREREAPRDSLTPSTSRLDYARNPIAYIRYPIPSQEAGNALVTALSLRVSMGGGDHLLSDGSPARLLLDCAVYTFCTFRDIH</sequence>
<protein>
    <submittedName>
        <fullName evidence="1">Uncharacterized protein</fullName>
    </submittedName>
</protein>
<dbReference type="EMBL" id="BGZK01000598">
    <property type="protein sequence ID" value="GBP52252.1"/>
    <property type="molecule type" value="Genomic_DNA"/>
</dbReference>